<keyword evidence="2" id="KW-1133">Transmembrane helix</keyword>
<evidence type="ECO:0000256" key="2">
    <source>
        <dbReference type="SAM" id="Phobius"/>
    </source>
</evidence>
<name>A0ABP0N583_9DINO</name>
<evidence type="ECO:0000313" key="4">
    <source>
        <dbReference type="Proteomes" id="UP001642464"/>
    </source>
</evidence>
<dbReference type="SUPFAM" id="SSF47473">
    <property type="entry name" value="EF-hand"/>
    <property type="match status" value="1"/>
</dbReference>
<dbReference type="Proteomes" id="UP001642464">
    <property type="component" value="Unassembled WGS sequence"/>
</dbReference>
<feature type="transmembrane region" description="Helical" evidence="2">
    <location>
        <begin position="114"/>
        <end position="142"/>
    </location>
</feature>
<feature type="transmembrane region" description="Helical" evidence="2">
    <location>
        <begin position="55"/>
        <end position="74"/>
    </location>
</feature>
<feature type="transmembrane region" description="Helical" evidence="2">
    <location>
        <begin position="86"/>
        <end position="108"/>
    </location>
</feature>
<dbReference type="InterPro" id="IPR011992">
    <property type="entry name" value="EF-hand-dom_pair"/>
</dbReference>
<keyword evidence="4" id="KW-1185">Reference proteome</keyword>
<reference evidence="3 4" key="1">
    <citation type="submission" date="2024-02" db="EMBL/GenBank/DDBJ databases">
        <authorList>
            <person name="Chen Y."/>
            <person name="Shah S."/>
            <person name="Dougan E. K."/>
            <person name="Thang M."/>
            <person name="Chan C."/>
        </authorList>
    </citation>
    <scope>NUCLEOTIDE SEQUENCE [LARGE SCALE GENOMIC DNA]</scope>
</reference>
<feature type="transmembrane region" description="Helical" evidence="2">
    <location>
        <begin position="20"/>
        <end position="43"/>
    </location>
</feature>
<accession>A0ABP0N583</accession>
<evidence type="ECO:0000256" key="1">
    <source>
        <dbReference type="SAM" id="MobiDB-lite"/>
    </source>
</evidence>
<keyword evidence="2" id="KW-0472">Membrane</keyword>
<dbReference type="EMBL" id="CAXAMM010026446">
    <property type="protein sequence ID" value="CAK9058950.1"/>
    <property type="molecule type" value="Genomic_DNA"/>
</dbReference>
<gene>
    <name evidence="3" type="ORF">SCF082_LOCUS31319</name>
</gene>
<evidence type="ECO:0008006" key="5">
    <source>
        <dbReference type="Google" id="ProtNLM"/>
    </source>
</evidence>
<protein>
    <recommendedName>
        <fullName evidence="5">EF-hand domain-containing protein</fullName>
    </recommendedName>
</protein>
<feature type="region of interest" description="Disordered" evidence="1">
    <location>
        <begin position="409"/>
        <end position="429"/>
    </location>
</feature>
<comment type="caution">
    <text evidence="3">The sequence shown here is derived from an EMBL/GenBank/DDBJ whole genome shotgun (WGS) entry which is preliminary data.</text>
</comment>
<sequence>MSVMTRETRASAERRRPCSIELTVVLVLEVVIIIASVIILATMGSGDGITFRTDIGALICGLIILLGMLMLALLEIVTNGTKAKEVLLVYLQITIHFNAAALGALTLLGHATWLLAQLLLILAAFAWVVGCCGGAVSLWHWLYYQKVVPKPRMGHLLTLLRALHWKTAFFCWAVLVTLTVVALVFPKLPETVGLSQELSLAEHVLLMGTGGLCYSALFSPLFLALSRRARCTMRRVAGRRKGICLQILIILGLSVVLHFAAGLVIPLAAKEDRDGLDEVNSQMVHRLFELYNYDRHGKLSVDEFVTMRLNQKCSHANVSQDFSEQIKEQSIREFHTQLDANFKPVSYRTFKQYMWRNLKAIEPTDRNAQFLILEGLLIEAQVAREMVERSRRRNLPTILTSIPTATAGTEFSPKRKVAGPPLTGPARRQ</sequence>
<feature type="transmembrane region" description="Helical" evidence="2">
    <location>
        <begin position="163"/>
        <end position="185"/>
    </location>
</feature>
<feature type="transmembrane region" description="Helical" evidence="2">
    <location>
        <begin position="205"/>
        <end position="226"/>
    </location>
</feature>
<proteinExistence type="predicted"/>
<evidence type="ECO:0000313" key="3">
    <source>
        <dbReference type="EMBL" id="CAK9058950.1"/>
    </source>
</evidence>
<organism evidence="3 4">
    <name type="scientific">Durusdinium trenchii</name>
    <dbReference type="NCBI Taxonomy" id="1381693"/>
    <lineage>
        <taxon>Eukaryota</taxon>
        <taxon>Sar</taxon>
        <taxon>Alveolata</taxon>
        <taxon>Dinophyceae</taxon>
        <taxon>Suessiales</taxon>
        <taxon>Symbiodiniaceae</taxon>
        <taxon>Durusdinium</taxon>
    </lineage>
</organism>
<keyword evidence="2" id="KW-0812">Transmembrane</keyword>
<feature type="transmembrane region" description="Helical" evidence="2">
    <location>
        <begin position="247"/>
        <end position="269"/>
    </location>
</feature>